<sequence>MQRLRPFPLQNNVSKFVSTPKWQPGWLLLLALLVGGLITQLPPVDAALFLLRTAVLLLTFIEPMVGLFAALLTGPLGATEGSGLLDSGQFYLLWSLLAWLAHGLRQRRLFLPRAFLSVPLLIFIGVTAVSLLNAPSYSFGLKELLKWIEMLAIMLMVLDRVQQWRARHAPAKRFWPIVRLLTALFLAGMSQALLGIYQFGLRGDGPDHFLVLERFYRAFGTFNQPNPFAGFLNLTAVLSLAIFLSFLPLLWQMVRGWKQRKVQSFFVWPMLMVGLVTAVTLLGVIFSWSRGAWLSLGAGTAVIILFLPQKRRHGLLLLLLGAGLLLLGIRVGLIPASITERISNFSDDLRFGDVRG</sequence>
<dbReference type="InterPro" id="IPR051533">
    <property type="entry name" value="WaaL-like"/>
</dbReference>
<evidence type="ECO:0000256" key="1">
    <source>
        <dbReference type="SAM" id="Phobius"/>
    </source>
</evidence>
<reference evidence="2" key="1">
    <citation type="submission" date="2018-06" db="EMBL/GenBank/DDBJ databases">
        <authorList>
            <person name="Zhirakovskaya E."/>
        </authorList>
    </citation>
    <scope>NUCLEOTIDE SEQUENCE</scope>
</reference>
<dbReference type="EMBL" id="UOEU01000281">
    <property type="protein sequence ID" value="VAW31736.1"/>
    <property type="molecule type" value="Genomic_DNA"/>
</dbReference>
<proteinExistence type="predicted"/>
<feature type="transmembrane region" description="Helical" evidence="1">
    <location>
        <begin position="49"/>
        <end position="72"/>
    </location>
</feature>
<evidence type="ECO:0000313" key="2">
    <source>
        <dbReference type="EMBL" id="VAW31736.1"/>
    </source>
</evidence>
<keyword evidence="1" id="KW-0812">Transmembrane</keyword>
<feature type="transmembrane region" description="Helical" evidence="1">
    <location>
        <begin position="292"/>
        <end position="308"/>
    </location>
</feature>
<feature type="transmembrane region" description="Helical" evidence="1">
    <location>
        <begin position="25"/>
        <end position="42"/>
    </location>
</feature>
<feature type="transmembrane region" description="Helical" evidence="1">
    <location>
        <begin position="144"/>
        <end position="162"/>
    </location>
</feature>
<feature type="transmembrane region" description="Helical" evidence="1">
    <location>
        <begin position="265"/>
        <end position="286"/>
    </location>
</feature>
<dbReference type="AlphaFoldDB" id="A0A3B0VI37"/>
<keyword evidence="1" id="KW-0472">Membrane</keyword>
<protein>
    <submittedName>
        <fullName evidence="2">Uncharacterized protein</fullName>
    </submittedName>
</protein>
<dbReference type="PANTHER" id="PTHR37422">
    <property type="entry name" value="TEICHURONIC ACID BIOSYNTHESIS PROTEIN TUAE"/>
    <property type="match status" value="1"/>
</dbReference>
<name>A0A3B0VI37_9ZZZZ</name>
<feature type="transmembrane region" description="Helical" evidence="1">
    <location>
        <begin position="315"/>
        <end position="338"/>
    </location>
</feature>
<feature type="non-terminal residue" evidence="2">
    <location>
        <position position="356"/>
    </location>
</feature>
<feature type="transmembrane region" description="Helical" evidence="1">
    <location>
        <begin position="174"/>
        <end position="197"/>
    </location>
</feature>
<organism evidence="2">
    <name type="scientific">hydrothermal vent metagenome</name>
    <dbReference type="NCBI Taxonomy" id="652676"/>
    <lineage>
        <taxon>unclassified sequences</taxon>
        <taxon>metagenomes</taxon>
        <taxon>ecological metagenomes</taxon>
    </lineage>
</organism>
<feature type="transmembrane region" description="Helical" evidence="1">
    <location>
        <begin position="114"/>
        <end position="132"/>
    </location>
</feature>
<feature type="transmembrane region" description="Helical" evidence="1">
    <location>
        <begin position="231"/>
        <end position="253"/>
    </location>
</feature>
<gene>
    <name evidence="2" type="ORF">MNBD_CHLOROFLEXI01-4246</name>
</gene>
<feature type="transmembrane region" description="Helical" evidence="1">
    <location>
        <begin position="84"/>
        <end position="102"/>
    </location>
</feature>
<keyword evidence="1" id="KW-1133">Transmembrane helix</keyword>
<accession>A0A3B0VI37</accession>
<dbReference type="PANTHER" id="PTHR37422:SF23">
    <property type="entry name" value="TEICHURONIC ACID BIOSYNTHESIS PROTEIN TUAE"/>
    <property type="match status" value="1"/>
</dbReference>